<proteinExistence type="predicted"/>
<reference evidence="3" key="1">
    <citation type="journal article" date="2019" name="Int. J. Syst. Evol. Microbiol.">
        <title>The Global Catalogue of Microorganisms (GCM) 10K type strain sequencing project: providing services to taxonomists for standard genome sequencing and annotation.</title>
        <authorList>
            <consortium name="The Broad Institute Genomics Platform"/>
            <consortium name="The Broad Institute Genome Sequencing Center for Infectious Disease"/>
            <person name="Wu L."/>
            <person name="Ma J."/>
        </authorList>
    </citation>
    <scope>NUCLEOTIDE SEQUENCE [LARGE SCALE GENOMIC DNA]</scope>
    <source>
        <strain evidence="3">JCM 17388</strain>
    </source>
</reference>
<dbReference type="EMBL" id="BAABAQ010000013">
    <property type="protein sequence ID" value="GAA4203881.1"/>
    <property type="molecule type" value="Genomic_DNA"/>
</dbReference>
<sequence length="64" mass="6644">MAHLDEDLTGAGFGVGGLTQTQPAGERGVDDESAHEGVLLTEKDSPRETPQTKPNGLMVRLGVG</sequence>
<feature type="compositionally biased region" description="Basic and acidic residues" evidence="1">
    <location>
        <begin position="27"/>
        <end position="47"/>
    </location>
</feature>
<organism evidence="2 3">
    <name type="scientific">Streptosporangium oxazolinicum</name>
    <dbReference type="NCBI Taxonomy" id="909287"/>
    <lineage>
        <taxon>Bacteria</taxon>
        <taxon>Bacillati</taxon>
        <taxon>Actinomycetota</taxon>
        <taxon>Actinomycetes</taxon>
        <taxon>Streptosporangiales</taxon>
        <taxon>Streptosporangiaceae</taxon>
        <taxon>Streptosporangium</taxon>
    </lineage>
</organism>
<dbReference type="Proteomes" id="UP001501251">
    <property type="component" value="Unassembled WGS sequence"/>
</dbReference>
<feature type="region of interest" description="Disordered" evidence="1">
    <location>
        <begin position="1"/>
        <end position="64"/>
    </location>
</feature>
<comment type="caution">
    <text evidence="2">The sequence shown here is derived from an EMBL/GenBank/DDBJ whole genome shotgun (WGS) entry which is preliminary data.</text>
</comment>
<name>A0ABP8BD72_9ACTN</name>
<protein>
    <submittedName>
        <fullName evidence="2">Uncharacterized protein</fullName>
    </submittedName>
</protein>
<evidence type="ECO:0000313" key="3">
    <source>
        <dbReference type="Proteomes" id="UP001501251"/>
    </source>
</evidence>
<accession>A0ABP8BD72</accession>
<keyword evidence="3" id="KW-1185">Reference proteome</keyword>
<evidence type="ECO:0000256" key="1">
    <source>
        <dbReference type="SAM" id="MobiDB-lite"/>
    </source>
</evidence>
<gene>
    <name evidence="2" type="ORF">GCM10022252_62180</name>
</gene>
<evidence type="ECO:0000313" key="2">
    <source>
        <dbReference type="EMBL" id="GAA4203881.1"/>
    </source>
</evidence>